<evidence type="ECO:0000256" key="1">
    <source>
        <dbReference type="SAM" id="MobiDB-lite"/>
    </source>
</evidence>
<gene>
    <name evidence="2" type="ORF">ABT317_50470</name>
</gene>
<organism evidence="2 3">
    <name type="scientific">Streptomyces carpinensis</name>
    <dbReference type="NCBI Taxonomy" id="66369"/>
    <lineage>
        <taxon>Bacteria</taxon>
        <taxon>Bacillati</taxon>
        <taxon>Actinomycetota</taxon>
        <taxon>Actinomycetes</taxon>
        <taxon>Kitasatosporales</taxon>
        <taxon>Streptomycetaceae</taxon>
        <taxon>Streptomyces</taxon>
    </lineage>
</organism>
<feature type="non-terminal residue" evidence="2">
    <location>
        <position position="1"/>
    </location>
</feature>
<accession>A0ABV1WLA3</accession>
<name>A0ABV1WLA3_9ACTN</name>
<sequence>QTVVTVCTASAPHPHPHPRATVVDDEPVAAEPKLADRYRFRHVYANKPESHGIWSDPVPREA</sequence>
<reference evidence="2 3" key="1">
    <citation type="submission" date="2024-06" db="EMBL/GenBank/DDBJ databases">
        <title>The Natural Products Discovery Center: Release of the First 8490 Sequenced Strains for Exploring Actinobacteria Biosynthetic Diversity.</title>
        <authorList>
            <person name="Kalkreuter E."/>
            <person name="Kautsar S.A."/>
            <person name="Yang D."/>
            <person name="Bader C.D."/>
            <person name="Teijaro C.N."/>
            <person name="Fluegel L."/>
            <person name="Davis C.M."/>
            <person name="Simpson J.R."/>
            <person name="Lauterbach L."/>
            <person name="Steele A.D."/>
            <person name="Gui C."/>
            <person name="Meng S."/>
            <person name="Li G."/>
            <person name="Viehrig K."/>
            <person name="Ye F."/>
            <person name="Su P."/>
            <person name="Kiefer A.F."/>
            <person name="Nichols A."/>
            <person name="Cepeda A.J."/>
            <person name="Yan W."/>
            <person name="Fan B."/>
            <person name="Jiang Y."/>
            <person name="Adhikari A."/>
            <person name="Zheng C.-J."/>
            <person name="Schuster L."/>
            <person name="Cowan T.M."/>
            <person name="Smanski M.J."/>
            <person name="Chevrette M.G."/>
            <person name="De Carvalho L.P.S."/>
            <person name="Shen B."/>
        </authorList>
    </citation>
    <scope>NUCLEOTIDE SEQUENCE [LARGE SCALE GENOMIC DNA]</scope>
    <source>
        <strain evidence="2 3">NPDC000634</strain>
    </source>
</reference>
<evidence type="ECO:0000313" key="3">
    <source>
        <dbReference type="Proteomes" id="UP001458415"/>
    </source>
</evidence>
<dbReference type="Proteomes" id="UP001458415">
    <property type="component" value="Unassembled WGS sequence"/>
</dbReference>
<evidence type="ECO:0000313" key="2">
    <source>
        <dbReference type="EMBL" id="MER6984955.1"/>
    </source>
</evidence>
<dbReference type="EMBL" id="JBEPCU010002111">
    <property type="protein sequence ID" value="MER6984955.1"/>
    <property type="molecule type" value="Genomic_DNA"/>
</dbReference>
<protein>
    <submittedName>
        <fullName evidence="2">Uncharacterized protein</fullName>
    </submittedName>
</protein>
<proteinExistence type="predicted"/>
<comment type="caution">
    <text evidence="2">The sequence shown here is derived from an EMBL/GenBank/DDBJ whole genome shotgun (WGS) entry which is preliminary data.</text>
</comment>
<feature type="region of interest" description="Disordered" evidence="1">
    <location>
        <begin position="1"/>
        <end position="21"/>
    </location>
</feature>
<keyword evidence="3" id="KW-1185">Reference proteome</keyword>